<evidence type="ECO:0000313" key="12">
    <source>
        <dbReference type="Proteomes" id="UP000612282"/>
    </source>
</evidence>
<dbReference type="InterPro" id="IPR015421">
    <property type="entry name" value="PyrdxlP-dep_Trfase_major"/>
</dbReference>
<keyword evidence="4 11" id="KW-0032">Aminotransferase</keyword>
<proteinExistence type="inferred from homology"/>
<keyword evidence="7" id="KW-0663">Pyridoxal phosphate</keyword>
<dbReference type="CDD" id="cd00609">
    <property type="entry name" value="AAT_like"/>
    <property type="match status" value="1"/>
</dbReference>
<dbReference type="Pfam" id="PF00155">
    <property type="entry name" value="Aminotran_1_2"/>
    <property type="match status" value="1"/>
</dbReference>
<dbReference type="EC" id="2.6.1.9" evidence="3"/>
<evidence type="ECO:0000256" key="3">
    <source>
        <dbReference type="ARBA" id="ARBA00012748"/>
    </source>
</evidence>
<protein>
    <recommendedName>
        <fullName evidence="3">histidinol-phosphate transaminase</fullName>
        <ecNumber evidence="3">2.6.1.9</ecNumber>
    </recommendedName>
</protein>
<organism evidence="11 12">
    <name type="scientific">Actinoplanes couchii</name>
    <dbReference type="NCBI Taxonomy" id="403638"/>
    <lineage>
        <taxon>Bacteria</taxon>
        <taxon>Bacillati</taxon>
        <taxon>Actinomycetota</taxon>
        <taxon>Actinomycetes</taxon>
        <taxon>Micromonosporales</taxon>
        <taxon>Micromonosporaceae</taxon>
        <taxon>Actinoplanes</taxon>
    </lineage>
</organism>
<sequence>MLRPRPHLTGKGNVRPQRAESVEARLRLHRNERTISFSDDEHTGMTVAIRPEDIVRYPDEGSTVELLAECTGWDRSELTVFAGAESAVRAVFDLMIDPDDAVVCLHPSYHGYFREADAHQAQLRAVSYADLQLVPEAVLTAVSDDTRLVLLGNPDGLGRPLPDSLVRSVLERLSGSGGLLVVDEAYHHFGAPAMHDRIGRHPQLAVLRSFSKAWGMAGIRCGYATASADVSAMLRRVRMRNEVSGPTLALARWALTHPGTRDAYTAALAEGTRLVTAALRESGFETVPTTANFVVGRTPAGMSADEVRRRADSAGIAIAVLPGDLVRITAAPPEQAVMIADVLRSITDGRDDEQATAQPNLIMGS</sequence>
<dbReference type="EMBL" id="BOMG01000126">
    <property type="protein sequence ID" value="GID61421.1"/>
    <property type="molecule type" value="Genomic_DNA"/>
</dbReference>
<evidence type="ECO:0000256" key="7">
    <source>
        <dbReference type="ARBA" id="ARBA00022898"/>
    </source>
</evidence>
<evidence type="ECO:0000313" key="11">
    <source>
        <dbReference type="EMBL" id="GID61421.1"/>
    </source>
</evidence>
<evidence type="ECO:0000259" key="10">
    <source>
        <dbReference type="Pfam" id="PF00155"/>
    </source>
</evidence>
<name>A0ABQ3XSC2_9ACTN</name>
<dbReference type="InterPro" id="IPR004839">
    <property type="entry name" value="Aminotransferase_I/II_large"/>
</dbReference>
<gene>
    <name evidence="11" type="ORF">Aco03nite_098250</name>
</gene>
<comment type="catalytic activity">
    <reaction evidence="9">
        <text>L-histidinol phosphate + 2-oxoglutarate = 3-(imidazol-4-yl)-2-oxopropyl phosphate + L-glutamate</text>
        <dbReference type="Rhea" id="RHEA:23744"/>
        <dbReference type="ChEBI" id="CHEBI:16810"/>
        <dbReference type="ChEBI" id="CHEBI:29985"/>
        <dbReference type="ChEBI" id="CHEBI:57766"/>
        <dbReference type="ChEBI" id="CHEBI:57980"/>
        <dbReference type="EC" id="2.6.1.9"/>
    </reaction>
</comment>
<evidence type="ECO:0000256" key="9">
    <source>
        <dbReference type="ARBA" id="ARBA00047481"/>
    </source>
</evidence>
<dbReference type="InterPro" id="IPR015424">
    <property type="entry name" value="PyrdxlP-dep_Trfase"/>
</dbReference>
<dbReference type="PANTHER" id="PTHR43643">
    <property type="entry name" value="HISTIDINOL-PHOSPHATE AMINOTRANSFERASE 2"/>
    <property type="match status" value="1"/>
</dbReference>
<keyword evidence="6" id="KW-0808">Transferase</keyword>
<dbReference type="InterPro" id="IPR050106">
    <property type="entry name" value="HistidinolP_aminotransfase"/>
</dbReference>
<dbReference type="Gene3D" id="3.90.1150.10">
    <property type="entry name" value="Aspartate Aminotransferase, domain 1"/>
    <property type="match status" value="1"/>
</dbReference>
<comment type="similarity">
    <text evidence="2">Belongs to the class-II pyridoxal-phosphate-dependent aminotransferase family. Histidinol-phosphate aminotransferase subfamily.</text>
</comment>
<keyword evidence="8" id="KW-0368">Histidine biosynthesis</keyword>
<evidence type="ECO:0000256" key="4">
    <source>
        <dbReference type="ARBA" id="ARBA00022576"/>
    </source>
</evidence>
<comment type="caution">
    <text evidence="11">The sequence shown here is derived from an EMBL/GenBank/DDBJ whole genome shotgun (WGS) entry which is preliminary data.</text>
</comment>
<feature type="domain" description="Aminotransferase class I/classII large" evidence="10">
    <location>
        <begin position="73"/>
        <end position="310"/>
    </location>
</feature>
<keyword evidence="12" id="KW-1185">Reference proteome</keyword>
<keyword evidence="5" id="KW-0028">Amino-acid biosynthesis</keyword>
<dbReference type="SUPFAM" id="SSF53383">
    <property type="entry name" value="PLP-dependent transferases"/>
    <property type="match status" value="1"/>
</dbReference>
<evidence type="ECO:0000256" key="1">
    <source>
        <dbReference type="ARBA" id="ARBA00005011"/>
    </source>
</evidence>
<accession>A0ABQ3XSC2</accession>
<comment type="pathway">
    <text evidence="1">Amino-acid biosynthesis; L-histidine biosynthesis; L-histidine from 5-phospho-alpha-D-ribose 1-diphosphate: step 7/9.</text>
</comment>
<evidence type="ECO:0000256" key="8">
    <source>
        <dbReference type="ARBA" id="ARBA00023102"/>
    </source>
</evidence>
<evidence type="ECO:0000256" key="2">
    <source>
        <dbReference type="ARBA" id="ARBA00007970"/>
    </source>
</evidence>
<reference evidence="11 12" key="1">
    <citation type="submission" date="2021-01" db="EMBL/GenBank/DDBJ databases">
        <title>Whole genome shotgun sequence of Actinoplanes couchii NBRC 106145.</title>
        <authorList>
            <person name="Komaki H."/>
            <person name="Tamura T."/>
        </authorList>
    </citation>
    <scope>NUCLEOTIDE SEQUENCE [LARGE SCALE GENOMIC DNA]</scope>
    <source>
        <strain evidence="11 12">NBRC 106145</strain>
    </source>
</reference>
<dbReference type="InterPro" id="IPR015422">
    <property type="entry name" value="PyrdxlP-dep_Trfase_small"/>
</dbReference>
<dbReference type="GO" id="GO:0008483">
    <property type="term" value="F:transaminase activity"/>
    <property type="evidence" value="ECO:0007669"/>
    <property type="project" value="UniProtKB-KW"/>
</dbReference>
<dbReference type="Gene3D" id="3.40.640.10">
    <property type="entry name" value="Type I PLP-dependent aspartate aminotransferase-like (Major domain)"/>
    <property type="match status" value="1"/>
</dbReference>
<dbReference type="PANTHER" id="PTHR43643:SF6">
    <property type="entry name" value="HISTIDINOL-PHOSPHATE AMINOTRANSFERASE"/>
    <property type="match status" value="1"/>
</dbReference>
<evidence type="ECO:0000256" key="6">
    <source>
        <dbReference type="ARBA" id="ARBA00022679"/>
    </source>
</evidence>
<dbReference type="Proteomes" id="UP000612282">
    <property type="component" value="Unassembled WGS sequence"/>
</dbReference>
<evidence type="ECO:0000256" key="5">
    <source>
        <dbReference type="ARBA" id="ARBA00022605"/>
    </source>
</evidence>